<dbReference type="EMBL" id="CM042029">
    <property type="protein sequence ID" value="KAI3794253.1"/>
    <property type="molecule type" value="Genomic_DNA"/>
</dbReference>
<reference evidence="2" key="1">
    <citation type="journal article" date="2022" name="Mol. Ecol. Resour.">
        <title>The genomes of chicory, endive, great burdock and yacon provide insights into Asteraceae palaeo-polyploidization history and plant inulin production.</title>
        <authorList>
            <person name="Fan W."/>
            <person name="Wang S."/>
            <person name="Wang H."/>
            <person name="Wang A."/>
            <person name="Jiang F."/>
            <person name="Liu H."/>
            <person name="Zhao H."/>
            <person name="Xu D."/>
            <person name="Zhang Y."/>
        </authorList>
    </citation>
    <scope>NUCLEOTIDE SEQUENCE [LARGE SCALE GENOMIC DNA]</scope>
    <source>
        <strain evidence="2">cv. Yunnan</strain>
    </source>
</reference>
<reference evidence="1 2" key="2">
    <citation type="journal article" date="2022" name="Mol. Ecol. Resour.">
        <title>The genomes of chicory, endive, great burdock and yacon provide insights into Asteraceae paleo-polyploidization history and plant inulin production.</title>
        <authorList>
            <person name="Fan W."/>
            <person name="Wang S."/>
            <person name="Wang H."/>
            <person name="Wang A."/>
            <person name="Jiang F."/>
            <person name="Liu H."/>
            <person name="Zhao H."/>
            <person name="Xu D."/>
            <person name="Zhang Y."/>
        </authorList>
    </citation>
    <scope>NUCLEOTIDE SEQUENCE [LARGE SCALE GENOMIC DNA]</scope>
    <source>
        <strain evidence="2">cv. Yunnan</strain>
        <tissue evidence="1">Leaves</tissue>
    </source>
</reference>
<proteinExistence type="predicted"/>
<protein>
    <submittedName>
        <fullName evidence="1">Uncharacterized protein</fullName>
    </submittedName>
</protein>
<accession>A0ACB9HG25</accession>
<evidence type="ECO:0000313" key="2">
    <source>
        <dbReference type="Proteomes" id="UP001056120"/>
    </source>
</evidence>
<keyword evidence="2" id="KW-1185">Reference proteome</keyword>
<sequence>MTDPNPNNGHFPQIIRTQELIKARTLVLNLKYCYRVNDIIIDYSHAIVTIAGCFPYLVVLIGSRIESSMKRWISFYLTIFTVLLGSVASVVVPATNCYVLDNSSHIYDFSNWIGHEIEYVGAGTDCAVQFCKDVETRAQLGYVGFGKFEGYNYFVAGSERYDFVQEYYNGDLQHCEKTHDKRGRTAQLNIICGDCPNAQCKKEFGCVCNATFESDCRIIVELAIQCEKPGSRVFEGFTVGFHPRSWEIVYNGMTQYGYEKAYKDYSFDTDQSRVSLYMTAIASLSQLVQKPSVTVSPKTGLEVTLSGSGATGSPPTTLSPSLLNIDWRCETASDNPYEVQLTIPVEGYDPIQFSLTKMCESRQNEAGTSTKGWALFGIFSCVFFVMSTLFCCGGFIYKTQVQKQHGIDALPGMTILSACLETVSGGGSGGYMRADDFNGAYASQASWTRESVDERGSSRTSERRYGT</sequence>
<evidence type="ECO:0000313" key="1">
    <source>
        <dbReference type="EMBL" id="KAI3794253.1"/>
    </source>
</evidence>
<gene>
    <name evidence="1" type="ORF">L1987_36882</name>
</gene>
<name>A0ACB9HG25_9ASTR</name>
<dbReference type="Proteomes" id="UP001056120">
    <property type="component" value="Linkage Group LG12"/>
</dbReference>
<organism evidence="1 2">
    <name type="scientific">Smallanthus sonchifolius</name>
    <dbReference type="NCBI Taxonomy" id="185202"/>
    <lineage>
        <taxon>Eukaryota</taxon>
        <taxon>Viridiplantae</taxon>
        <taxon>Streptophyta</taxon>
        <taxon>Embryophyta</taxon>
        <taxon>Tracheophyta</taxon>
        <taxon>Spermatophyta</taxon>
        <taxon>Magnoliopsida</taxon>
        <taxon>eudicotyledons</taxon>
        <taxon>Gunneridae</taxon>
        <taxon>Pentapetalae</taxon>
        <taxon>asterids</taxon>
        <taxon>campanulids</taxon>
        <taxon>Asterales</taxon>
        <taxon>Asteraceae</taxon>
        <taxon>Asteroideae</taxon>
        <taxon>Heliantheae alliance</taxon>
        <taxon>Millerieae</taxon>
        <taxon>Smallanthus</taxon>
    </lineage>
</organism>
<comment type="caution">
    <text evidence="1">The sequence shown here is derived from an EMBL/GenBank/DDBJ whole genome shotgun (WGS) entry which is preliminary data.</text>
</comment>